<evidence type="ECO:0000256" key="3">
    <source>
        <dbReference type="ARBA" id="ARBA00023125"/>
    </source>
</evidence>
<reference evidence="7 8" key="2">
    <citation type="submission" date="2019-03" db="EMBL/GenBank/DDBJ databases">
        <title>Draft Genome Sequences of Six Type Strains of the Genus Massilia.</title>
        <authorList>
            <person name="Miess H."/>
            <person name="Frediansyhah A."/>
            <person name="Gross H."/>
        </authorList>
    </citation>
    <scope>NUCLEOTIDE SEQUENCE [LARGE SCALE GENOMIC DNA]</scope>
    <source>
        <strain evidence="7 8">DSM 17505</strain>
    </source>
</reference>
<dbReference type="InterPro" id="IPR036390">
    <property type="entry name" value="WH_DNA-bd_sf"/>
</dbReference>
<organism evidence="6 9">
    <name type="scientific">Pseudoduganella plicata</name>
    <dbReference type="NCBI Taxonomy" id="321984"/>
    <lineage>
        <taxon>Bacteria</taxon>
        <taxon>Pseudomonadati</taxon>
        <taxon>Pseudomonadota</taxon>
        <taxon>Betaproteobacteria</taxon>
        <taxon>Burkholderiales</taxon>
        <taxon>Oxalobacteraceae</taxon>
        <taxon>Telluria group</taxon>
        <taxon>Pseudoduganella</taxon>
    </lineage>
</organism>
<dbReference type="GO" id="GO:0003677">
    <property type="term" value="F:DNA binding"/>
    <property type="evidence" value="ECO:0007669"/>
    <property type="project" value="UniProtKB-KW"/>
</dbReference>
<keyword evidence="2" id="KW-0805">Transcription regulation</keyword>
<dbReference type="EMBL" id="BMWW01000003">
    <property type="protein sequence ID" value="GGY89115.1"/>
    <property type="molecule type" value="Genomic_DNA"/>
</dbReference>
<dbReference type="GO" id="GO:0003700">
    <property type="term" value="F:DNA-binding transcription factor activity"/>
    <property type="evidence" value="ECO:0007669"/>
    <property type="project" value="InterPro"/>
</dbReference>
<dbReference type="Pfam" id="PF00126">
    <property type="entry name" value="HTH_1"/>
    <property type="match status" value="1"/>
</dbReference>
<dbReference type="Gene3D" id="3.40.190.290">
    <property type="match status" value="1"/>
</dbReference>
<keyword evidence="3" id="KW-0238">DNA-binding</keyword>
<reference evidence="6" key="1">
    <citation type="journal article" date="2014" name="Int. J. Syst. Evol. Microbiol.">
        <title>Complete genome sequence of Corynebacterium casei LMG S-19264T (=DSM 44701T), isolated from a smear-ripened cheese.</title>
        <authorList>
            <consortium name="US DOE Joint Genome Institute (JGI-PGF)"/>
            <person name="Walter F."/>
            <person name="Albersmeier A."/>
            <person name="Kalinowski J."/>
            <person name="Ruckert C."/>
        </authorList>
    </citation>
    <scope>NUCLEOTIDE SEQUENCE</scope>
    <source>
        <strain evidence="6">KCTC 12344</strain>
    </source>
</reference>
<dbReference type="InterPro" id="IPR036388">
    <property type="entry name" value="WH-like_DNA-bd_sf"/>
</dbReference>
<evidence type="ECO:0000313" key="7">
    <source>
        <dbReference type="EMBL" id="QBQ34860.1"/>
    </source>
</evidence>
<dbReference type="SUPFAM" id="SSF53850">
    <property type="entry name" value="Periplasmic binding protein-like II"/>
    <property type="match status" value="1"/>
</dbReference>
<dbReference type="RefSeq" id="WP_134382810.1">
    <property type="nucleotide sequence ID" value="NZ_BMWW01000003.1"/>
</dbReference>
<comment type="similarity">
    <text evidence="1">Belongs to the LysR transcriptional regulatory family.</text>
</comment>
<evidence type="ECO:0000259" key="5">
    <source>
        <dbReference type="PROSITE" id="PS50931"/>
    </source>
</evidence>
<dbReference type="Proteomes" id="UP000619512">
    <property type="component" value="Unassembled WGS sequence"/>
</dbReference>
<evidence type="ECO:0000256" key="2">
    <source>
        <dbReference type="ARBA" id="ARBA00023015"/>
    </source>
</evidence>
<proteinExistence type="inferred from homology"/>
<dbReference type="PANTHER" id="PTHR30537:SF5">
    <property type="entry name" value="HTH-TYPE TRANSCRIPTIONAL ACTIVATOR TTDR-RELATED"/>
    <property type="match status" value="1"/>
</dbReference>
<dbReference type="PROSITE" id="PS50931">
    <property type="entry name" value="HTH_LYSR"/>
    <property type="match status" value="1"/>
</dbReference>
<dbReference type="FunFam" id="1.10.10.10:FF:000001">
    <property type="entry name" value="LysR family transcriptional regulator"/>
    <property type="match status" value="1"/>
</dbReference>
<name>A0A4P7B9W8_9BURK</name>
<accession>A0A4P7B9W8</accession>
<dbReference type="OrthoDB" id="116299at2"/>
<dbReference type="Pfam" id="PF03466">
    <property type="entry name" value="LysR_substrate"/>
    <property type="match status" value="1"/>
</dbReference>
<evidence type="ECO:0000313" key="6">
    <source>
        <dbReference type="EMBL" id="GGY89115.1"/>
    </source>
</evidence>
<keyword evidence="4" id="KW-0804">Transcription</keyword>
<protein>
    <submittedName>
        <fullName evidence="6 7">Transcriptional regulator</fullName>
    </submittedName>
</protein>
<dbReference type="Proteomes" id="UP000294359">
    <property type="component" value="Chromosome"/>
</dbReference>
<dbReference type="AlphaFoldDB" id="A0A4P7B9W8"/>
<evidence type="ECO:0000256" key="1">
    <source>
        <dbReference type="ARBA" id="ARBA00009437"/>
    </source>
</evidence>
<feature type="domain" description="HTH lysR-type" evidence="5">
    <location>
        <begin position="3"/>
        <end position="60"/>
    </location>
</feature>
<dbReference type="InterPro" id="IPR000847">
    <property type="entry name" value="LysR_HTH_N"/>
</dbReference>
<dbReference type="InterPro" id="IPR005119">
    <property type="entry name" value="LysR_subst-bd"/>
</dbReference>
<dbReference type="PANTHER" id="PTHR30537">
    <property type="entry name" value="HTH-TYPE TRANSCRIPTIONAL REGULATOR"/>
    <property type="match status" value="1"/>
</dbReference>
<sequence length="302" mass="32873">MQLDPSDLLLFARVVECGSLSGASLQLGLPKSTVSRRLTLLEGQLGERLLQRTTRRLVLTEFGASLLEHARKVADETAAAGALAQHRQQAPNGQLRVSMPADFANEAMDSVLPAFMAKYPGISLQLDLSPRRVDLVAEGFDLAVRMGTLPDDATLAARPVVHSTWSLYAAPGYTAQRGLPEHPDELFRHDLLSLARTPAGLTQWQLLKGKTTWERELPVRMTGNSPELLARLAATGVGIASCTDRSVAPLVRSGALVRVLPEWRFPAVTGWAVFPGRRLMPAKTRVFLDALEAYYQSTQAAS</sequence>
<dbReference type="InterPro" id="IPR058163">
    <property type="entry name" value="LysR-type_TF_proteobact-type"/>
</dbReference>
<dbReference type="Gene3D" id="1.10.10.10">
    <property type="entry name" value="Winged helix-like DNA-binding domain superfamily/Winged helix DNA-binding domain"/>
    <property type="match status" value="1"/>
</dbReference>
<evidence type="ECO:0000256" key="4">
    <source>
        <dbReference type="ARBA" id="ARBA00023163"/>
    </source>
</evidence>
<reference evidence="6" key="3">
    <citation type="submission" date="2022-12" db="EMBL/GenBank/DDBJ databases">
        <authorList>
            <person name="Sun Q."/>
            <person name="Kim S."/>
        </authorList>
    </citation>
    <scope>NUCLEOTIDE SEQUENCE</scope>
    <source>
        <strain evidence="6">KCTC 12344</strain>
    </source>
</reference>
<evidence type="ECO:0000313" key="9">
    <source>
        <dbReference type="Proteomes" id="UP000619512"/>
    </source>
</evidence>
<dbReference type="CDD" id="cd08422">
    <property type="entry name" value="PBP2_CrgA_like"/>
    <property type="match status" value="1"/>
</dbReference>
<gene>
    <name evidence="7" type="ORF">E1742_00655</name>
    <name evidence="6" type="ORF">GCM10007388_23220</name>
</gene>
<dbReference type="SUPFAM" id="SSF46785">
    <property type="entry name" value="Winged helix' DNA-binding domain"/>
    <property type="match status" value="1"/>
</dbReference>
<dbReference type="EMBL" id="CP038026">
    <property type="protein sequence ID" value="QBQ34860.1"/>
    <property type="molecule type" value="Genomic_DNA"/>
</dbReference>
<evidence type="ECO:0000313" key="8">
    <source>
        <dbReference type="Proteomes" id="UP000294359"/>
    </source>
</evidence>
<keyword evidence="8" id="KW-1185">Reference proteome</keyword>